<sequence length="116" mass="12676">MHSRYSTSFTRSTYSRAKFIAIRASPQIEHLDSTATGRFVSYLNIFKLARFVVGSGDDGADCVCAAFQASVDALSGSITTLDSKRLVTNDFFWKNLTDGDRSSRSTGSISSVTRCL</sequence>
<accession>A0A9P8T185</accession>
<proteinExistence type="predicted"/>
<reference evidence="1" key="2">
    <citation type="submission" date="2021-01" db="EMBL/GenBank/DDBJ databases">
        <authorList>
            <person name="Schikora-Tamarit M.A."/>
        </authorList>
    </citation>
    <scope>NUCLEOTIDE SEQUENCE</scope>
    <source>
        <strain evidence="1">CBS6075</strain>
    </source>
</reference>
<dbReference type="Proteomes" id="UP000769157">
    <property type="component" value="Unassembled WGS sequence"/>
</dbReference>
<keyword evidence="2" id="KW-1185">Reference proteome</keyword>
<gene>
    <name evidence="1" type="ORF">OGAPHI_006535</name>
</gene>
<protein>
    <submittedName>
        <fullName evidence="1">Uncharacterized protein</fullName>
    </submittedName>
</protein>
<dbReference type="AlphaFoldDB" id="A0A9P8T185"/>
<reference evidence="1" key="1">
    <citation type="journal article" date="2021" name="Open Biol.">
        <title>Shared evolutionary footprints suggest mitochondrial oxidative damage underlies multiple complex I losses in fungi.</title>
        <authorList>
            <person name="Schikora-Tamarit M.A."/>
            <person name="Marcet-Houben M."/>
            <person name="Nosek J."/>
            <person name="Gabaldon T."/>
        </authorList>
    </citation>
    <scope>NUCLEOTIDE SEQUENCE</scope>
    <source>
        <strain evidence="1">CBS6075</strain>
    </source>
</reference>
<evidence type="ECO:0000313" key="1">
    <source>
        <dbReference type="EMBL" id="KAH3661685.1"/>
    </source>
</evidence>
<dbReference type="EMBL" id="JAEUBE010000439">
    <property type="protein sequence ID" value="KAH3661685.1"/>
    <property type="molecule type" value="Genomic_DNA"/>
</dbReference>
<dbReference type="RefSeq" id="XP_046058798.1">
    <property type="nucleotide sequence ID" value="XM_046207831.1"/>
</dbReference>
<organism evidence="1 2">
    <name type="scientific">Ogataea philodendri</name>
    <dbReference type="NCBI Taxonomy" id="1378263"/>
    <lineage>
        <taxon>Eukaryota</taxon>
        <taxon>Fungi</taxon>
        <taxon>Dikarya</taxon>
        <taxon>Ascomycota</taxon>
        <taxon>Saccharomycotina</taxon>
        <taxon>Pichiomycetes</taxon>
        <taxon>Pichiales</taxon>
        <taxon>Pichiaceae</taxon>
        <taxon>Ogataea</taxon>
    </lineage>
</organism>
<name>A0A9P8T185_9ASCO</name>
<comment type="caution">
    <text evidence="1">The sequence shown here is derived from an EMBL/GenBank/DDBJ whole genome shotgun (WGS) entry which is preliminary data.</text>
</comment>
<evidence type="ECO:0000313" key="2">
    <source>
        <dbReference type="Proteomes" id="UP000769157"/>
    </source>
</evidence>
<dbReference type="GeneID" id="70238499"/>